<dbReference type="InterPro" id="IPR040141">
    <property type="entry name" value="ZPR1"/>
</dbReference>
<dbReference type="Gene3D" id="2.60.120.1040">
    <property type="entry name" value="ZPR1, A/B domain"/>
    <property type="match status" value="2"/>
</dbReference>
<comment type="caution">
    <text evidence="11">The sequence shown here is derived from an EMBL/GenBank/DDBJ whole genome shotgun (WGS) entry which is preliminary data.</text>
</comment>
<comment type="subcellular location">
    <subcellularLocation>
        <location evidence="1">Nucleus</location>
    </subcellularLocation>
</comment>
<feature type="compositionally biased region" description="Polar residues" evidence="9">
    <location>
        <begin position="1"/>
        <end position="10"/>
    </location>
</feature>
<dbReference type="PANTHER" id="PTHR10876">
    <property type="entry name" value="ZINC FINGER PROTEIN ZPR1"/>
    <property type="match status" value="1"/>
</dbReference>
<comment type="function">
    <text evidence="8">Acts as a protein folding chaperone for elongation factor 1-alpha.</text>
</comment>
<feature type="domain" description="Zinc finger ZPR1-type" evidence="10">
    <location>
        <begin position="288"/>
        <end position="449"/>
    </location>
</feature>
<dbReference type="GO" id="GO:0008270">
    <property type="term" value="F:zinc ion binding"/>
    <property type="evidence" value="ECO:0007669"/>
    <property type="project" value="UniProtKB-KW"/>
</dbReference>
<dbReference type="InterPro" id="IPR056180">
    <property type="entry name" value="ZPR1_jr_dom"/>
</dbReference>
<dbReference type="Proteomes" id="UP001362899">
    <property type="component" value="Unassembled WGS sequence"/>
</dbReference>
<comment type="similarity">
    <text evidence="2">Belongs to the ZPR1 family.</text>
</comment>
<name>A0AAV5RH16_STABA</name>
<reference evidence="11 12" key="1">
    <citation type="journal article" date="2023" name="Elife">
        <title>Identification of key yeast species and microbe-microbe interactions impacting larval growth of Drosophila in the wild.</title>
        <authorList>
            <person name="Mure A."/>
            <person name="Sugiura Y."/>
            <person name="Maeda R."/>
            <person name="Honda K."/>
            <person name="Sakurai N."/>
            <person name="Takahashi Y."/>
            <person name="Watada M."/>
            <person name="Katoh T."/>
            <person name="Gotoh A."/>
            <person name="Gotoh Y."/>
            <person name="Taniguchi I."/>
            <person name="Nakamura K."/>
            <person name="Hayashi T."/>
            <person name="Katayama T."/>
            <person name="Uemura T."/>
            <person name="Hattori Y."/>
        </authorList>
    </citation>
    <scope>NUCLEOTIDE SEQUENCE [LARGE SCALE GENOMIC DNA]</scope>
    <source>
        <strain evidence="11 12">SB-73</strain>
    </source>
</reference>
<evidence type="ECO:0000256" key="6">
    <source>
        <dbReference type="ARBA" id="ARBA00022833"/>
    </source>
</evidence>
<dbReference type="GO" id="GO:0005634">
    <property type="term" value="C:nucleus"/>
    <property type="evidence" value="ECO:0007669"/>
    <property type="project" value="UniProtKB-SubCell"/>
</dbReference>
<evidence type="ECO:0000256" key="3">
    <source>
        <dbReference type="ARBA" id="ARBA00022723"/>
    </source>
</evidence>
<dbReference type="AlphaFoldDB" id="A0AAV5RH16"/>
<dbReference type="Pfam" id="PF22794">
    <property type="entry name" value="jr-ZPR1"/>
    <property type="match status" value="2"/>
</dbReference>
<organism evidence="11 12">
    <name type="scientific">Starmerella bacillaris</name>
    <name type="common">Yeast</name>
    <name type="synonym">Candida zemplinina</name>
    <dbReference type="NCBI Taxonomy" id="1247836"/>
    <lineage>
        <taxon>Eukaryota</taxon>
        <taxon>Fungi</taxon>
        <taxon>Dikarya</taxon>
        <taxon>Ascomycota</taxon>
        <taxon>Saccharomycotina</taxon>
        <taxon>Dipodascomycetes</taxon>
        <taxon>Dipodascales</taxon>
        <taxon>Trichomonascaceae</taxon>
        <taxon>Starmerella</taxon>
    </lineage>
</organism>
<feature type="region of interest" description="Disordered" evidence="9">
    <location>
        <begin position="1"/>
        <end position="20"/>
    </location>
</feature>
<dbReference type="FunFam" id="2.20.25.420:FF:000002">
    <property type="entry name" value="Zinc finger protein ZPR1"/>
    <property type="match status" value="1"/>
</dbReference>
<dbReference type="FunFam" id="2.20.25.420:FF:000001">
    <property type="entry name" value="Zinc finger protein ZPR1"/>
    <property type="match status" value="1"/>
</dbReference>
<dbReference type="FunFam" id="2.60.120.1040:FF:000001">
    <property type="entry name" value="Zinc finger protein ZPR1"/>
    <property type="match status" value="1"/>
</dbReference>
<accession>A0AAV5RH16</accession>
<dbReference type="InterPro" id="IPR042451">
    <property type="entry name" value="ZPR1_A/B_dom"/>
</dbReference>
<evidence type="ECO:0000256" key="4">
    <source>
        <dbReference type="ARBA" id="ARBA00022737"/>
    </source>
</evidence>
<evidence type="ECO:0000259" key="10">
    <source>
        <dbReference type="SMART" id="SM00709"/>
    </source>
</evidence>
<protein>
    <submittedName>
        <fullName evidence="11">Zinc finger-containing protein</fullName>
    </submittedName>
</protein>
<keyword evidence="3" id="KW-0479">Metal-binding</keyword>
<dbReference type="EMBL" id="BTGC01000003">
    <property type="protein sequence ID" value="GMM50830.1"/>
    <property type="molecule type" value="Genomic_DNA"/>
</dbReference>
<dbReference type="InterPro" id="IPR042452">
    <property type="entry name" value="ZPR1_Znf1/2"/>
</dbReference>
<evidence type="ECO:0000256" key="5">
    <source>
        <dbReference type="ARBA" id="ARBA00022771"/>
    </source>
</evidence>
<evidence type="ECO:0000256" key="7">
    <source>
        <dbReference type="ARBA" id="ARBA00023242"/>
    </source>
</evidence>
<keyword evidence="7" id="KW-0539">Nucleus</keyword>
<keyword evidence="4" id="KW-0677">Repeat</keyword>
<dbReference type="Pfam" id="PF03367">
    <property type="entry name" value="Zn_ribbon_ZPR1"/>
    <property type="match status" value="2"/>
</dbReference>
<proteinExistence type="inferred from homology"/>
<keyword evidence="5" id="KW-0863">Zinc-finger</keyword>
<keyword evidence="6" id="KW-0862">Zinc</keyword>
<evidence type="ECO:0000313" key="11">
    <source>
        <dbReference type="EMBL" id="GMM50830.1"/>
    </source>
</evidence>
<evidence type="ECO:0000256" key="2">
    <source>
        <dbReference type="ARBA" id="ARBA00008354"/>
    </source>
</evidence>
<dbReference type="PANTHER" id="PTHR10876:SF0">
    <property type="entry name" value="ZINC FINGER PROTEIN ZPR1"/>
    <property type="match status" value="1"/>
</dbReference>
<sequence>MSSNDNNQGIPNKKQKHDEEFFPTVGEQAEQVEYINADDLRTTGAEDSTGRPVREMDSLCMNCHENGVTRLLMTKIPNFKEVILTSFDCPHCGFRNSEIQSATEIQELGHEIKYLIENMSELGLQVVKSNYASVSFPDLDIEIPAGPGRVTTIDGLLGGMRDDMTRDQPVRKHIDPDLYEKIEAVIAKLNDALDGKKFPLRMVLNDPAGNSFLAHDSNDSSEKFSERTYTRNATQNRQIGLAVNEDDEHRNKSLAPVIATTEDALNHGGEFDENVPSDLREEVQTFNGSCPSCQEEVPTHMKIVNIPHFKDVIIMSTVCAKCGYKSNEVKTGGSVPDKGRRVKLEVVEREDLTRDILKSETCTLKFPELNLDLTQGTLGGRFTTIEGLLRQVYEQLETRVLQTEPGQMSKDEENRWAAFLARLQSAIDGEVLPFNIDMEDPLAASYIQNVYAPDPDPNMIVEDYERTHEENEELGLNHMKV</sequence>
<dbReference type="SMART" id="SM00709">
    <property type="entry name" value="Zpr1"/>
    <property type="match status" value="2"/>
</dbReference>
<keyword evidence="12" id="KW-1185">Reference proteome</keyword>
<dbReference type="Gene3D" id="2.20.25.420">
    <property type="entry name" value="ZPR1, zinc finger domain"/>
    <property type="match status" value="2"/>
</dbReference>
<dbReference type="NCBIfam" id="TIGR00310">
    <property type="entry name" value="ZPR1_znf"/>
    <property type="match status" value="2"/>
</dbReference>
<gene>
    <name evidence="11" type="ORF">DASB73_017880</name>
</gene>
<evidence type="ECO:0000313" key="12">
    <source>
        <dbReference type="Proteomes" id="UP001362899"/>
    </source>
</evidence>
<evidence type="ECO:0000256" key="1">
    <source>
        <dbReference type="ARBA" id="ARBA00004123"/>
    </source>
</evidence>
<evidence type="ECO:0000256" key="9">
    <source>
        <dbReference type="SAM" id="MobiDB-lite"/>
    </source>
</evidence>
<dbReference type="InterPro" id="IPR004457">
    <property type="entry name" value="Znf_ZPR1"/>
</dbReference>
<feature type="domain" description="Zinc finger ZPR1-type" evidence="10">
    <location>
        <begin position="58"/>
        <end position="215"/>
    </location>
</feature>
<evidence type="ECO:0000256" key="8">
    <source>
        <dbReference type="ARBA" id="ARBA00054139"/>
    </source>
</evidence>